<dbReference type="GO" id="GO:0034355">
    <property type="term" value="P:NAD+ biosynthetic process via the salvage pathway"/>
    <property type="evidence" value="ECO:0007669"/>
    <property type="project" value="TreeGrafter"/>
</dbReference>
<keyword evidence="11" id="KW-0808">Transferase</keyword>
<feature type="domain" description="Nicotinate/nicotinamide phosphoribosyltransferase" evidence="9">
    <location>
        <begin position="164"/>
        <end position="429"/>
    </location>
</feature>
<sequence>MEKFSILDNDLYKFSMQQAVLELYPSCYVEYEFTNRKAKLFKFNEESIAHLKQKVNDLHRIRINEEEFVWLKQNFPCFSEKYLSYLKTFRFLPSKQVFIDISCDFELILRIKGLWVETILYEVVILSLISETYFKFIDTDWNLEGQFENSVKKGTALLEGRCIFSEFGTRRRRSFEAQDIVVKGLIESSKLYEVEKKALSIDEKGCFSGTSNVFLAKKYGLKAIGTIAHEFIMAVSGTYILLLQTSSNLLALEKNLLHANKRAMEKWLEVYPSPNPGYFNTALCDTFGTDAFLKDFSYDLSKKIPNLRQDSGDPETFVLKVLQHYKKLNLEKELVNKSIIFSDGLNVEKCLTLKNFCKIKGEGITAKFGVGTFFTNDFKKTSDGEKSQPMDIVIKLSKVENTFVCKLSDTKGKVHGEENALKIALETFNL</sequence>
<dbReference type="EC" id="6.3.4.21" evidence="3 8"/>
<accession>A0AAD5U308</accession>
<keyword evidence="6 8" id="KW-0662">Pyridine nucleotide biosynthesis</keyword>
<dbReference type="InterPro" id="IPR041525">
    <property type="entry name" value="N/Namide_PRibTrfase"/>
</dbReference>
<gene>
    <name evidence="11" type="primary">NPT1</name>
    <name evidence="11" type="ORF">HK099_002249</name>
</gene>
<dbReference type="InterPro" id="IPR007229">
    <property type="entry name" value="Nic_PRibTrfase-Fam"/>
</dbReference>
<dbReference type="EMBL" id="JADGJW010000173">
    <property type="protein sequence ID" value="KAJ3222495.1"/>
    <property type="molecule type" value="Genomic_DNA"/>
</dbReference>
<dbReference type="GO" id="GO:0004516">
    <property type="term" value="F:nicotinate phosphoribosyltransferase activity"/>
    <property type="evidence" value="ECO:0007669"/>
    <property type="project" value="UniProtKB-UniRule"/>
</dbReference>
<dbReference type="Gene3D" id="3.20.140.10">
    <property type="entry name" value="nicotinate phosphoribosyltransferase"/>
    <property type="match status" value="1"/>
</dbReference>
<comment type="similarity">
    <text evidence="2 8">Belongs to the NAPRTase family.</text>
</comment>
<comment type="catalytic activity">
    <reaction evidence="7 8">
        <text>5-phospho-alpha-D-ribose 1-diphosphate + nicotinate + ATP + H2O = nicotinate beta-D-ribonucleotide + ADP + phosphate + diphosphate</text>
        <dbReference type="Rhea" id="RHEA:36163"/>
        <dbReference type="ChEBI" id="CHEBI:15377"/>
        <dbReference type="ChEBI" id="CHEBI:30616"/>
        <dbReference type="ChEBI" id="CHEBI:32544"/>
        <dbReference type="ChEBI" id="CHEBI:33019"/>
        <dbReference type="ChEBI" id="CHEBI:43474"/>
        <dbReference type="ChEBI" id="CHEBI:57502"/>
        <dbReference type="ChEBI" id="CHEBI:58017"/>
        <dbReference type="ChEBI" id="CHEBI:456216"/>
        <dbReference type="EC" id="6.3.4.21"/>
    </reaction>
</comment>
<organism evidence="11 12">
    <name type="scientific">Clydaea vesicula</name>
    <dbReference type="NCBI Taxonomy" id="447962"/>
    <lineage>
        <taxon>Eukaryota</taxon>
        <taxon>Fungi</taxon>
        <taxon>Fungi incertae sedis</taxon>
        <taxon>Chytridiomycota</taxon>
        <taxon>Chytridiomycota incertae sedis</taxon>
        <taxon>Chytridiomycetes</taxon>
        <taxon>Lobulomycetales</taxon>
        <taxon>Lobulomycetaceae</taxon>
        <taxon>Clydaea</taxon>
    </lineage>
</organism>
<protein>
    <recommendedName>
        <fullName evidence="3 8">Nicotinate phosphoribosyltransferase</fullName>
        <ecNumber evidence="3 8">6.3.4.21</ecNumber>
    </recommendedName>
</protein>
<evidence type="ECO:0000259" key="10">
    <source>
        <dbReference type="Pfam" id="PF17767"/>
    </source>
</evidence>
<feature type="domain" description="Nicotinate phosphoribosyltransferase N-terminal" evidence="10">
    <location>
        <begin position="7"/>
        <end position="130"/>
    </location>
</feature>
<dbReference type="GO" id="GO:0005829">
    <property type="term" value="C:cytosol"/>
    <property type="evidence" value="ECO:0007669"/>
    <property type="project" value="TreeGrafter"/>
</dbReference>
<keyword evidence="12" id="KW-1185">Reference proteome</keyword>
<evidence type="ECO:0000313" key="12">
    <source>
        <dbReference type="Proteomes" id="UP001211065"/>
    </source>
</evidence>
<dbReference type="InterPro" id="IPR036068">
    <property type="entry name" value="Nicotinate_pribotase-like_C"/>
</dbReference>
<reference evidence="11" key="1">
    <citation type="submission" date="2020-05" db="EMBL/GenBank/DDBJ databases">
        <title>Phylogenomic resolution of chytrid fungi.</title>
        <authorList>
            <person name="Stajich J.E."/>
            <person name="Amses K."/>
            <person name="Simmons R."/>
            <person name="Seto K."/>
            <person name="Myers J."/>
            <person name="Bonds A."/>
            <person name="Quandt C.A."/>
            <person name="Barry K."/>
            <person name="Liu P."/>
            <person name="Grigoriev I."/>
            <person name="Longcore J.E."/>
            <person name="James T.Y."/>
        </authorList>
    </citation>
    <scope>NUCLEOTIDE SEQUENCE</scope>
    <source>
        <strain evidence="11">JEL0476</strain>
    </source>
</reference>
<evidence type="ECO:0000256" key="7">
    <source>
        <dbReference type="ARBA" id="ARBA00048668"/>
    </source>
</evidence>
<dbReference type="SUPFAM" id="SSF51690">
    <property type="entry name" value="Nicotinate/Quinolinate PRTase C-terminal domain-like"/>
    <property type="match status" value="1"/>
</dbReference>
<evidence type="ECO:0000256" key="6">
    <source>
        <dbReference type="ARBA" id="ARBA00022642"/>
    </source>
</evidence>
<evidence type="ECO:0000256" key="3">
    <source>
        <dbReference type="ARBA" id="ARBA00013236"/>
    </source>
</evidence>
<evidence type="ECO:0000256" key="4">
    <source>
        <dbReference type="ARBA" id="ARBA00022553"/>
    </source>
</evidence>
<dbReference type="NCBIfam" id="TIGR01514">
    <property type="entry name" value="NAPRTase"/>
    <property type="match status" value="1"/>
</dbReference>
<dbReference type="PANTHER" id="PTHR11098:SF1">
    <property type="entry name" value="NICOTINATE PHOSPHORIBOSYLTRANSFERASE"/>
    <property type="match status" value="1"/>
</dbReference>
<dbReference type="Pfam" id="PF17767">
    <property type="entry name" value="NAPRTase_N"/>
    <property type="match status" value="1"/>
</dbReference>
<dbReference type="GO" id="GO:0016757">
    <property type="term" value="F:glycosyltransferase activity"/>
    <property type="evidence" value="ECO:0007669"/>
    <property type="project" value="UniProtKB-KW"/>
</dbReference>
<evidence type="ECO:0000256" key="2">
    <source>
        <dbReference type="ARBA" id="ARBA00010897"/>
    </source>
</evidence>
<dbReference type="SUPFAM" id="SSF54675">
    <property type="entry name" value="Nicotinate/Quinolinate PRTase N-terminal domain-like"/>
    <property type="match status" value="1"/>
</dbReference>
<keyword evidence="11" id="KW-0328">Glycosyltransferase</keyword>
<evidence type="ECO:0000313" key="11">
    <source>
        <dbReference type="EMBL" id="KAJ3222495.1"/>
    </source>
</evidence>
<dbReference type="PIRSF" id="PIRSF000484">
    <property type="entry name" value="NAPRT"/>
    <property type="match status" value="1"/>
</dbReference>
<keyword evidence="4" id="KW-0597">Phosphoprotein</keyword>
<evidence type="ECO:0000256" key="1">
    <source>
        <dbReference type="ARBA" id="ARBA00004952"/>
    </source>
</evidence>
<comment type="PTM">
    <text evidence="8">Transiently phosphorylated on a His residue during the reaction cycle. Phosphorylation strongly increases the affinity for substrates and increases the rate of nicotinate D-ribonucleotide production. Dephosphorylation regenerates the low-affinity form of the enzyme, leading to product release.</text>
</comment>
<comment type="pathway">
    <text evidence="1 8">Cofactor biosynthesis; NAD(+) biosynthesis; nicotinate D-ribonucleotide from nicotinate: step 1/1.</text>
</comment>
<comment type="caution">
    <text evidence="11">The sequence shown here is derived from an EMBL/GenBank/DDBJ whole genome shotgun (WGS) entry which is preliminary data.</text>
</comment>
<evidence type="ECO:0000259" key="9">
    <source>
        <dbReference type="Pfam" id="PF04095"/>
    </source>
</evidence>
<proteinExistence type="inferred from homology"/>
<dbReference type="InterPro" id="IPR040727">
    <property type="entry name" value="NAPRTase_N"/>
</dbReference>
<comment type="function">
    <text evidence="8">Catalyzes the synthesis of beta-nicotinate D-ribonucleotide from nicotinate and 5-phospho-D-ribose 1-phosphate at the expense of ATP.</text>
</comment>
<dbReference type="Proteomes" id="UP001211065">
    <property type="component" value="Unassembled WGS sequence"/>
</dbReference>
<name>A0AAD5U308_9FUNG</name>
<dbReference type="PANTHER" id="PTHR11098">
    <property type="entry name" value="NICOTINATE PHOSPHORIBOSYLTRANSFERASE"/>
    <property type="match status" value="1"/>
</dbReference>
<dbReference type="AlphaFoldDB" id="A0AAD5U308"/>
<dbReference type="Pfam" id="PF04095">
    <property type="entry name" value="NAPRTase"/>
    <property type="match status" value="1"/>
</dbReference>
<dbReference type="InterPro" id="IPR006406">
    <property type="entry name" value="Nic_PRibTrfase"/>
</dbReference>
<evidence type="ECO:0000256" key="8">
    <source>
        <dbReference type="RuleBase" id="RU003838"/>
    </source>
</evidence>
<keyword evidence="5 8" id="KW-0436">Ligase</keyword>
<evidence type="ECO:0000256" key="5">
    <source>
        <dbReference type="ARBA" id="ARBA00022598"/>
    </source>
</evidence>